<organism evidence="2 3">
    <name type="scientific">Luteimonas flava</name>
    <dbReference type="NCBI Taxonomy" id="3115822"/>
    <lineage>
        <taxon>Bacteria</taxon>
        <taxon>Pseudomonadati</taxon>
        <taxon>Pseudomonadota</taxon>
        <taxon>Gammaproteobacteria</taxon>
        <taxon>Lysobacterales</taxon>
        <taxon>Lysobacteraceae</taxon>
        <taxon>Luteimonas</taxon>
    </lineage>
</organism>
<dbReference type="InterPro" id="IPR051200">
    <property type="entry name" value="Host-pathogen_enzymatic-act"/>
</dbReference>
<dbReference type="EMBL" id="JAZHBM010000001">
    <property type="protein sequence ID" value="MEF3080849.1"/>
    <property type="molecule type" value="Genomic_DNA"/>
</dbReference>
<keyword evidence="1" id="KW-0732">Signal</keyword>
<reference evidence="2 3" key="1">
    <citation type="submission" date="2024-01" db="EMBL/GenBank/DDBJ databases">
        <title>Novel species of the genus Luteimonas isolated from rivers.</title>
        <authorList>
            <person name="Lu H."/>
        </authorList>
    </citation>
    <scope>NUCLEOTIDE SEQUENCE [LARGE SCALE GENOMIC DNA]</scope>
    <source>
        <strain evidence="2 3">SMYT11W</strain>
    </source>
</reference>
<dbReference type="RefSeq" id="WP_332076617.1">
    <property type="nucleotide sequence ID" value="NZ_JAZHBM010000001.1"/>
</dbReference>
<dbReference type="SUPFAM" id="SSF51004">
    <property type="entry name" value="C-terminal (heme d1) domain of cytochrome cd1-nitrite reductase"/>
    <property type="match status" value="1"/>
</dbReference>
<dbReference type="PANTHER" id="PTHR47197">
    <property type="entry name" value="PROTEIN NIRF"/>
    <property type="match status" value="1"/>
</dbReference>
<dbReference type="Proteomes" id="UP001358324">
    <property type="component" value="Unassembled WGS sequence"/>
</dbReference>
<evidence type="ECO:0000313" key="3">
    <source>
        <dbReference type="Proteomes" id="UP001358324"/>
    </source>
</evidence>
<sequence>MQKLLSSRRLRLAALSIALCAAVGAAGAQGFGQPAIDFKGAVRAASPVIKAGDTVELNGTGFQPGQSVTLLRGETVLNAQPWTADAEGRFKGNVQIPADAVTGRHPVVVRAANPDAAVVFDLKISKELPLSGAERYDVTTNKLVQGLYQVAHSEASNALFVTAAVGRPPVTQSELLKLDPVTLEVTARVTPAQVAGQTDGRVYAVYGVAVDDVNGNVWVTNTRDDTVAVYKQSDLSLVKQFDKGVLPHGRDLVVDTKDNRVWASGFGGGKFVAFDATTLELVQDLTVASEVRGEEFGPMALTLDRAAGKLYSVGLSTGEVVVLDGATGAVDKMFRFPSVNGGIGVAIDPEGRRLYVAAQGSDNLVIANADTGEVLHDVYVGAGAVYVAFDPHSKLAYVASRGAGTITAVDANGNIVANLDGGTFPNHVLPTGDGTVYAVNKSRGAEDQDGDQIRRIAPKAE</sequence>
<gene>
    <name evidence="2" type="ORF">V3391_01280</name>
</gene>
<evidence type="ECO:0000256" key="1">
    <source>
        <dbReference type="SAM" id="SignalP"/>
    </source>
</evidence>
<dbReference type="PANTHER" id="PTHR47197:SF3">
    <property type="entry name" value="DIHYDRO-HEME D1 DEHYDROGENASE"/>
    <property type="match status" value="1"/>
</dbReference>
<dbReference type="InterPro" id="IPR011048">
    <property type="entry name" value="Haem_d1_sf"/>
</dbReference>
<dbReference type="Gene3D" id="2.130.10.10">
    <property type="entry name" value="YVTN repeat-like/Quinoprotein amine dehydrogenase"/>
    <property type="match status" value="1"/>
</dbReference>
<feature type="signal peptide" evidence="1">
    <location>
        <begin position="1"/>
        <end position="28"/>
    </location>
</feature>
<proteinExistence type="predicted"/>
<feature type="chain" id="PRO_5045687556" evidence="1">
    <location>
        <begin position="29"/>
        <end position="461"/>
    </location>
</feature>
<accession>A0ABU7WA57</accession>
<protein>
    <submittedName>
        <fullName evidence="2">YncE family protein</fullName>
    </submittedName>
</protein>
<evidence type="ECO:0000313" key="2">
    <source>
        <dbReference type="EMBL" id="MEF3080849.1"/>
    </source>
</evidence>
<dbReference type="InterPro" id="IPR015943">
    <property type="entry name" value="WD40/YVTN_repeat-like_dom_sf"/>
</dbReference>
<name>A0ABU7WA57_9GAMM</name>
<keyword evidence="3" id="KW-1185">Reference proteome</keyword>
<comment type="caution">
    <text evidence="2">The sequence shown here is derived from an EMBL/GenBank/DDBJ whole genome shotgun (WGS) entry which is preliminary data.</text>
</comment>